<comment type="caution">
    <text evidence="8">The sequence shown here is derived from an EMBL/GenBank/DDBJ whole genome shotgun (WGS) entry which is preliminary data.</text>
</comment>
<proteinExistence type="predicted"/>
<dbReference type="AlphaFoldDB" id="A0AAE3G4R0"/>
<dbReference type="InterPro" id="IPR036804">
    <property type="entry name" value="CheR_N_sf"/>
</dbReference>
<dbReference type="Proteomes" id="UP001205843">
    <property type="component" value="Unassembled WGS sequence"/>
</dbReference>
<sequence length="308" mass="34848">MTMVLAEEGQEVQPSTSMADSLPGMTQSQFDRWVELLERRTGMVLPRERRSFLVTSLALRMRQIGYRDVDAYYEFVTSGLAGNIEWTALVDRLTVHETRFFRDPRALRLLRETVLPAVVARPGWDGQLNIWSVGCSTGEEAYTLAMVADRYFNDTGFVARFGVTGTDISLQSLSTAKAGTYSRRRATDIPEEYALRYCEPADPEHFLVSRKLRRRVCFAQINVLDVGGLAGRAADVVYCQNLLIYFDRTRRQAIVDSLVKHLRPGGVMILGAGEVLRWTHPHMTRLANQDDVLAFRRSDEPARRAVAP</sequence>
<dbReference type="PANTHER" id="PTHR24422:SF19">
    <property type="entry name" value="CHEMOTAXIS PROTEIN METHYLTRANSFERASE"/>
    <property type="match status" value="1"/>
</dbReference>
<dbReference type="Gene3D" id="1.10.155.10">
    <property type="entry name" value="Chemotaxis receptor methyltransferase CheR, N-terminal domain"/>
    <property type="match status" value="1"/>
</dbReference>
<keyword evidence="4 8" id="KW-0808">Transferase</keyword>
<organism evidence="8 9">
    <name type="scientific">Natronocella acetinitrilica</name>
    <dbReference type="NCBI Taxonomy" id="414046"/>
    <lineage>
        <taxon>Bacteria</taxon>
        <taxon>Pseudomonadati</taxon>
        <taxon>Pseudomonadota</taxon>
        <taxon>Gammaproteobacteria</taxon>
        <taxon>Chromatiales</taxon>
        <taxon>Ectothiorhodospiraceae</taxon>
        <taxon>Natronocella</taxon>
    </lineage>
</organism>
<dbReference type="EMBL" id="JALJXV010000005">
    <property type="protein sequence ID" value="MCP1675128.1"/>
    <property type="molecule type" value="Genomic_DNA"/>
</dbReference>
<evidence type="ECO:0000313" key="9">
    <source>
        <dbReference type="Proteomes" id="UP001205843"/>
    </source>
</evidence>
<dbReference type="GO" id="GO:0008983">
    <property type="term" value="F:protein-glutamate O-methyltransferase activity"/>
    <property type="evidence" value="ECO:0007669"/>
    <property type="project" value="UniProtKB-EC"/>
</dbReference>
<gene>
    <name evidence="8" type="ORF">J2T57_002276</name>
</gene>
<dbReference type="PRINTS" id="PR00996">
    <property type="entry name" value="CHERMTFRASE"/>
</dbReference>
<accession>A0AAE3G4R0</accession>
<comment type="catalytic activity">
    <reaction evidence="1">
        <text>L-glutamyl-[protein] + S-adenosyl-L-methionine = [protein]-L-glutamate 5-O-methyl ester + S-adenosyl-L-homocysteine</text>
        <dbReference type="Rhea" id="RHEA:24452"/>
        <dbReference type="Rhea" id="RHEA-COMP:10208"/>
        <dbReference type="Rhea" id="RHEA-COMP:10311"/>
        <dbReference type="ChEBI" id="CHEBI:29973"/>
        <dbReference type="ChEBI" id="CHEBI:57856"/>
        <dbReference type="ChEBI" id="CHEBI:59789"/>
        <dbReference type="ChEBI" id="CHEBI:82795"/>
        <dbReference type="EC" id="2.1.1.80"/>
    </reaction>
</comment>
<evidence type="ECO:0000259" key="7">
    <source>
        <dbReference type="PROSITE" id="PS50123"/>
    </source>
</evidence>
<dbReference type="Pfam" id="PF03705">
    <property type="entry name" value="CheR_N"/>
    <property type="match status" value="1"/>
</dbReference>
<dbReference type="GO" id="GO:0032259">
    <property type="term" value="P:methylation"/>
    <property type="evidence" value="ECO:0007669"/>
    <property type="project" value="UniProtKB-KW"/>
</dbReference>
<keyword evidence="9" id="KW-1185">Reference proteome</keyword>
<evidence type="ECO:0000256" key="4">
    <source>
        <dbReference type="ARBA" id="ARBA00022679"/>
    </source>
</evidence>
<dbReference type="Pfam" id="PF01739">
    <property type="entry name" value="CheR"/>
    <property type="match status" value="1"/>
</dbReference>
<evidence type="ECO:0000256" key="6">
    <source>
        <dbReference type="SAM" id="MobiDB-lite"/>
    </source>
</evidence>
<dbReference type="InterPro" id="IPR050903">
    <property type="entry name" value="Bact_Chemotaxis_MeTrfase"/>
</dbReference>
<dbReference type="Gene3D" id="3.40.50.150">
    <property type="entry name" value="Vaccinia Virus protein VP39"/>
    <property type="match status" value="1"/>
</dbReference>
<dbReference type="InterPro" id="IPR000780">
    <property type="entry name" value="CheR_MeTrfase"/>
</dbReference>
<feature type="domain" description="CheR-type methyltransferase" evidence="7">
    <location>
        <begin position="18"/>
        <end position="300"/>
    </location>
</feature>
<dbReference type="InterPro" id="IPR022641">
    <property type="entry name" value="CheR_N"/>
</dbReference>
<dbReference type="InterPro" id="IPR022642">
    <property type="entry name" value="CheR_C"/>
</dbReference>
<name>A0AAE3G4R0_9GAMM</name>
<evidence type="ECO:0000256" key="3">
    <source>
        <dbReference type="ARBA" id="ARBA00022603"/>
    </source>
</evidence>
<evidence type="ECO:0000256" key="1">
    <source>
        <dbReference type="ARBA" id="ARBA00001541"/>
    </source>
</evidence>
<dbReference type="SMART" id="SM00138">
    <property type="entry name" value="MeTrc"/>
    <property type="match status" value="1"/>
</dbReference>
<evidence type="ECO:0000313" key="8">
    <source>
        <dbReference type="EMBL" id="MCP1675128.1"/>
    </source>
</evidence>
<evidence type="ECO:0000256" key="5">
    <source>
        <dbReference type="ARBA" id="ARBA00022691"/>
    </source>
</evidence>
<dbReference type="EC" id="2.1.1.80" evidence="2"/>
<protein>
    <recommendedName>
        <fullName evidence="2">protein-glutamate O-methyltransferase</fullName>
        <ecNumber evidence="2">2.1.1.80</ecNumber>
    </recommendedName>
</protein>
<dbReference type="PROSITE" id="PS50123">
    <property type="entry name" value="CHER"/>
    <property type="match status" value="1"/>
</dbReference>
<evidence type="ECO:0000256" key="2">
    <source>
        <dbReference type="ARBA" id="ARBA00012534"/>
    </source>
</evidence>
<feature type="region of interest" description="Disordered" evidence="6">
    <location>
        <begin position="1"/>
        <end position="21"/>
    </location>
</feature>
<keyword evidence="5" id="KW-0949">S-adenosyl-L-methionine</keyword>
<dbReference type="SUPFAM" id="SSF53335">
    <property type="entry name" value="S-adenosyl-L-methionine-dependent methyltransferases"/>
    <property type="match status" value="1"/>
</dbReference>
<dbReference type="PANTHER" id="PTHR24422">
    <property type="entry name" value="CHEMOTAXIS PROTEIN METHYLTRANSFERASE"/>
    <property type="match status" value="1"/>
</dbReference>
<keyword evidence="3 8" id="KW-0489">Methyltransferase</keyword>
<feature type="compositionally biased region" description="Polar residues" evidence="6">
    <location>
        <begin position="12"/>
        <end position="21"/>
    </location>
</feature>
<dbReference type="InterPro" id="IPR029063">
    <property type="entry name" value="SAM-dependent_MTases_sf"/>
</dbReference>
<dbReference type="SUPFAM" id="SSF47757">
    <property type="entry name" value="Chemotaxis receptor methyltransferase CheR, N-terminal domain"/>
    <property type="match status" value="1"/>
</dbReference>
<reference evidence="8" key="1">
    <citation type="submission" date="2022-03" db="EMBL/GenBank/DDBJ databases">
        <title>Genomic Encyclopedia of Type Strains, Phase III (KMG-III): the genomes of soil and plant-associated and newly described type strains.</title>
        <authorList>
            <person name="Whitman W."/>
        </authorList>
    </citation>
    <scope>NUCLEOTIDE SEQUENCE</scope>
    <source>
        <strain evidence="8">ANL 6-2</strain>
    </source>
</reference>